<comment type="caution">
    <text evidence="1">The sequence shown here is derived from an EMBL/GenBank/DDBJ whole genome shotgun (WGS) entry which is preliminary data.</text>
</comment>
<dbReference type="OrthoDB" id="3577648at2"/>
<dbReference type="EMBL" id="BLKV01000001">
    <property type="protein sequence ID" value="GFG70312.1"/>
    <property type="molecule type" value="Genomic_DNA"/>
</dbReference>
<name>A0A7I9XJY2_9MYCO</name>
<accession>A0A7I9XJY2</accession>
<evidence type="ECO:0008006" key="3">
    <source>
        <dbReference type="Google" id="ProtNLM"/>
    </source>
</evidence>
<sequence length="76" mass="8476">MVLGPRIAPPAHRHGIEREDILHAYRNALHFRVSDDDMDIAVGPARNGALLEVGFIRAVDGDVVILHAMPVRRKFL</sequence>
<proteinExistence type="predicted"/>
<protein>
    <recommendedName>
        <fullName evidence="3">Toxin</fullName>
    </recommendedName>
</protein>
<keyword evidence="2" id="KW-1185">Reference proteome</keyword>
<organism evidence="1 2">
    <name type="scientific">Mycolicibacter senuensis</name>
    <dbReference type="NCBI Taxonomy" id="386913"/>
    <lineage>
        <taxon>Bacteria</taxon>
        <taxon>Bacillati</taxon>
        <taxon>Actinomycetota</taxon>
        <taxon>Actinomycetes</taxon>
        <taxon>Mycobacteriales</taxon>
        <taxon>Mycobacteriaceae</taxon>
        <taxon>Mycolicibacter</taxon>
    </lineage>
</organism>
<gene>
    <name evidence="1" type="ORF">MSEN_20320</name>
</gene>
<dbReference type="AlphaFoldDB" id="A0A7I9XJY2"/>
<dbReference type="RefSeq" id="WP_109560586.1">
    <property type="nucleotide sequence ID" value="NZ_BLKV01000001.1"/>
</dbReference>
<evidence type="ECO:0000313" key="1">
    <source>
        <dbReference type="EMBL" id="GFG70312.1"/>
    </source>
</evidence>
<dbReference type="Proteomes" id="UP000465263">
    <property type="component" value="Unassembled WGS sequence"/>
</dbReference>
<reference evidence="1 2" key="1">
    <citation type="journal article" date="2019" name="Emerg. Microbes Infect.">
        <title>Comprehensive subspecies identification of 175 nontuberculous mycobacteria species based on 7547 genomic profiles.</title>
        <authorList>
            <person name="Matsumoto Y."/>
            <person name="Kinjo T."/>
            <person name="Motooka D."/>
            <person name="Nabeya D."/>
            <person name="Jung N."/>
            <person name="Uechi K."/>
            <person name="Horii T."/>
            <person name="Iida T."/>
            <person name="Fujita J."/>
            <person name="Nakamura S."/>
        </authorList>
    </citation>
    <scope>NUCLEOTIDE SEQUENCE [LARGE SCALE GENOMIC DNA]</scope>
    <source>
        <strain evidence="1 2">JCM 16017</strain>
    </source>
</reference>
<evidence type="ECO:0000313" key="2">
    <source>
        <dbReference type="Proteomes" id="UP000465263"/>
    </source>
</evidence>